<keyword evidence="7" id="KW-1185">Reference proteome</keyword>
<dbReference type="GO" id="GO:0016853">
    <property type="term" value="F:isomerase activity"/>
    <property type="evidence" value="ECO:0007669"/>
    <property type="project" value="UniProtKB-ARBA"/>
</dbReference>
<dbReference type="GO" id="GO:0046872">
    <property type="term" value="F:metal ion binding"/>
    <property type="evidence" value="ECO:0007669"/>
    <property type="project" value="UniProtKB-KW"/>
</dbReference>
<sequence>MKFITFLTTEDEQKWGVVHEEMIVDGTGSGYQRLLDVIQGGDEALSTVEQWITSGEGHTYALKEVQVLPPIIPPKNVICVGKNYAEHALEMSHQVPGAIPEYPVFFTKPHTALTGHGTYIESYPHITTELDYEGELAVIIGKEGKNIPAAEAMDYVFGYSILNDVTARDLQRRHKQFFKGKSLDTFAPFGPVIAHKSLIPDPQKLTIQTFVNGEERQHGSTQDMIFSVAQLIESLSAGMTLEAGDIIATGTPSGVGKGFNPPKLLKAGDEVSITIEPIGTLSNRVR</sequence>
<dbReference type="PANTHER" id="PTHR11820:SF7">
    <property type="entry name" value="ACYLPYRUVASE FAHD1, MITOCHONDRIAL"/>
    <property type="match status" value="1"/>
</dbReference>
<dbReference type="RefSeq" id="WP_007503422.1">
    <property type="nucleotide sequence ID" value="NZ_AFCE01000095.1"/>
</dbReference>
<evidence type="ECO:0000313" key="6">
    <source>
        <dbReference type="Proteomes" id="UP000010716"/>
    </source>
</evidence>
<dbReference type="SUPFAM" id="SSF56529">
    <property type="entry name" value="FAH"/>
    <property type="match status" value="1"/>
</dbReference>
<evidence type="ECO:0000313" key="4">
    <source>
        <dbReference type="EMBL" id="EGL83602.1"/>
    </source>
</evidence>
<dbReference type="Proteomes" id="UP000825179">
    <property type="component" value="Chromosome"/>
</dbReference>
<dbReference type="Gene3D" id="3.90.850.10">
    <property type="entry name" value="Fumarylacetoacetase-like, C-terminal domain"/>
    <property type="match status" value="1"/>
</dbReference>
<evidence type="ECO:0000259" key="3">
    <source>
        <dbReference type="Pfam" id="PF01557"/>
    </source>
</evidence>
<comment type="similarity">
    <text evidence="1">Belongs to the FAH family.</text>
</comment>
<name>F5L4Y9_CALTT</name>
<dbReference type="OrthoDB" id="9805307at2"/>
<dbReference type="GO" id="GO:0019752">
    <property type="term" value="P:carboxylic acid metabolic process"/>
    <property type="evidence" value="ECO:0007669"/>
    <property type="project" value="UniProtKB-ARBA"/>
</dbReference>
<dbReference type="Proteomes" id="UP000010716">
    <property type="component" value="Unassembled WGS sequence"/>
</dbReference>
<dbReference type="EMBL" id="AFCE01000095">
    <property type="protein sequence ID" value="EGL83602.1"/>
    <property type="molecule type" value="Genomic_DNA"/>
</dbReference>
<evidence type="ECO:0000313" key="7">
    <source>
        <dbReference type="Proteomes" id="UP000825179"/>
    </source>
</evidence>
<keyword evidence="4" id="KW-0378">Hydrolase</keyword>
<feature type="domain" description="Fumarylacetoacetase-like C-terminal" evidence="3">
    <location>
        <begin position="77"/>
        <end position="286"/>
    </location>
</feature>
<dbReference type="InterPro" id="IPR036663">
    <property type="entry name" value="Fumarylacetoacetase_C_sf"/>
</dbReference>
<dbReference type="KEGG" id="cthu:HUR95_08830"/>
<reference evidence="5" key="3">
    <citation type="submission" date="2021-08" db="EMBL/GenBank/DDBJ databases">
        <authorList>
            <person name="de Jong S."/>
            <person name="van den Broek M."/>
            <person name="Merkel A."/>
            <person name="de la Torre Cortes P."/>
            <person name="Kalamorz F."/>
            <person name="Cook G."/>
            <person name="van Loosdrecht M."/>
            <person name="McMillan D."/>
        </authorList>
    </citation>
    <scope>NUCLEOTIDE SEQUENCE</scope>
    <source>
        <strain evidence="5">TA2.A1</strain>
    </source>
</reference>
<reference evidence="4 6" key="1">
    <citation type="journal article" date="2011" name="J. Bacteriol.">
        <title>Draft genome sequence of the thermoalkaliphilic Caldalkalibacillus thermarum strain TA2.A1.</title>
        <authorList>
            <person name="Kalamorz F."/>
            <person name="Keis S."/>
            <person name="McMillan D.G."/>
            <person name="Olsson K."/>
            <person name="Stanton J.A."/>
            <person name="Stockwell P."/>
            <person name="Black M.A."/>
            <person name="Klingeman D.M."/>
            <person name="Land M.L."/>
            <person name="Han C.S."/>
            <person name="Martin S.L."/>
            <person name="Becher S.A."/>
            <person name="Peddie C.J."/>
            <person name="Morgan H.W."/>
            <person name="Matthies D."/>
            <person name="Preiss L."/>
            <person name="Meier T."/>
            <person name="Brown S.D."/>
            <person name="Cook G.M."/>
        </authorList>
    </citation>
    <scope>NUCLEOTIDE SEQUENCE [LARGE SCALE GENOMIC DNA]</scope>
    <source>
        <strain evidence="4 6">TA2.A1</strain>
    </source>
</reference>
<evidence type="ECO:0000256" key="2">
    <source>
        <dbReference type="ARBA" id="ARBA00022723"/>
    </source>
</evidence>
<dbReference type="eggNOG" id="COG0179">
    <property type="taxonomic scope" value="Bacteria"/>
</dbReference>
<accession>F5L4Y9</accession>
<evidence type="ECO:0000313" key="5">
    <source>
        <dbReference type="EMBL" id="QZT32519.1"/>
    </source>
</evidence>
<dbReference type="InterPro" id="IPR011234">
    <property type="entry name" value="Fumarylacetoacetase-like_C"/>
</dbReference>
<dbReference type="AlphaFoldDB" id="F5L4Y9"/>
<keyword evidence="2" id="KW-0479">Metal-binding</keyword>
<proteinExistence type="inferred from homology"/>
<reference evidence="5 7" key="2">
    <citation type="journal article" date="2020" name="Extremophiles">
        <title>Genomic analysis of Caldalkalibacillus thermarum TA2.A1 reveals aerobic alkaliphilic metabolism and evolutionary hallmarks linking alkaliphilic bacteria and plant life.</title>
        <authorList>
            <person name="de Jong S.I."/>
            <person name="van den Broek M.A."/>
            <person name="Merkel A.Y."/>
            <person name="de la Torre Cortes P."/>
            <person name="Kalamorz F."/>
            <person name="Cook G.M."/>
            <person name="van Loosdrecht M.C.M."/>
            <person name="McMillan D.G.G."/>
        </authorList>
    </citation>
    <scope>NUCLEOTIDE SEQUENCE [LARGE SCALE GENOMIC DNA]</scope>
    <source>
        <strain evidence="5 7">TA2.A1</strain>
    </source>
</reference>
<dbReference type="GO" id="GO:0018773">
    <property type="term" value="F:acetylpyruvate hydrolase activity"/>
    <property type="evidence" value="ECO:0007669"/>
    <property type="project" value="TreeGrafter"/>
</dbReference>
<dbReference type="PANTHER" id="PTHR11820">
    <property type="entry name" value="ACYLPYRUVASE"/>
    <property type="match status" value="1"/>
</dbReference>
<organism evidence="4 6">
    <name type="scientific">Caldalkalibacillus thermarum (strain TA2.A1)</name>
    <dbReference type="NCBI Taxonomy" id="986075"/>
    <lineage>
        <taxon>Bacteria</taxon>
        <taxon>Bacillati</taxon>
        <taxon>Bacillota</taxon>
        <taxon>Bacilli</taxon>
        <taxon>Bacillales</taxon>
        <taxon>Bacillaceae</taxon>
        <taxon>Caldalkalibacillus</taxon>
    </lineage>
</organism>
<evidence type="ECO:0000256" key="1">
    <source>
        <dbReference type="ARBA" id="ARBA00010211"/>
    </source>
</evidence>
<gene>
    <name evidence="4" type="ORF">CathTA2_0852</name>
    <name evidence="5" type="ORF">HUR95_08830</name>
</gene>
<dbReference type="FunFam" id="3.90.850.10:FF:000002">
    <property type="entry name" value="2-hydroxyhepta-2,4-diene-1,7-dioate isomerase"/>
    <property type="match status" value="1"/>
</dbReference>
<dbReference type="Pfam" id="PF01557">
    <property type="entry name" value="FAA_hydrolase"/>
    <property type="match status" value="1"/>
</dbReference>
<protein>
    <submittedName>
        <fullName evidence="4">Fumarylacetoacetate (FAA) hydrolase</fullName>
    </submittedName>
    <submittedName>
        <fullName evidence="5">Fumarylacetoacetate hydrolase family protein</fullName>
    </submittedName>
</protein>
<dbReference type="EMBL" id="CP082237">
    <property type="protein sequence ID" value="QZT32519.1"/>
    <property type="molecule type" value="Genomic_DNA"/>
</dbReference>